<sequence>MPSIAVTVPSVKYAFRPIFMMPRESELPLYNIIIELLLKLSRSIVNLSILSVGWIALVKRKARATSGSRQHQNYQRNTLES</sequence>
<organism evidence="1 2">
    <name type="scientific">Penicillium cosmopolitanum</name>
    <dbReference type="NCBI Taxonomy" id="1131564"/>
    <lineage>
        <taxon>Eukaryota</taxon>
        <taxon>Fungi</taxon>
        <taxon>Dikarya</taxon>
        <taxon>Ascomycota</taxon>
        <taxon>Pezizomycotina</taxon>
        <taxon>Eurotiomycetes</taxon>
        <taxon>Eurotiomycetidae</taxon>
        <taxon>Eurotiales</taxon>
        <taxon>Aspergillaceae</taxon>
        <taxon>Penicillium</taxon>
    </lineage>
</organism>
<dbReference type="AlphaFoldDB" id="A0A9W9W330"/>
<evidence type="ECO:0000313" key="1">
    <source>
        <dbReference type="EMBL" id="KAJ5397814.1"/>
    </source>
</evidence>
<gene>
    <name evidence="1" type="ORF">N7509_005927</name>
</gene>
<dbReference type="RefSeq" id="XP_056489866.1">
    <property type="nucleotide sequence ID" value="XM_056630564.1"/>
</dbReference>
<dbReference type="GeneID" id="81369544"/>
<evidence type="ECO:0000313" key="2">
    <source>
        <dbReference type="Proteomes" id="UP001147747"/>
    </source>
</evidence>
<proteinExistence type="predicted"/>
<reference evidence="1" key="2">
    <citation type="journal article" date="2023" name="IMA Fungus">
        <title>Comparative genomic study of the Penicillium genus elucidates a diverse pangenome and 15 lateral gene transfer events.</title>
        <authorList>
            <person name="Petersen C."/>
            <person name="Sorensen T."/>
            <person name="Nielsen M.R."/>
            <person name="Sondergaard T.E."/>
            <person name="Sorensen J.L."/>
            <person name="Fitzpatrick D.A."/>
            <person name="Frisvad J.C."/>
            <person name="Nielsen K.L."/>
        </authorList>
    </citation>
    <scope>NUCLEOTIDE SEQUENCE</scope>
    <source>
        <strain evidence="1">IBT 29677</strain>
    </source>
</reference>
<dbReference type="EMBL" id="JAPZBU010000006">
    <property type="protein sequence ID" value="KAJ5397814.1"/>
    <property type="molecule type" value="Genomic_DNA"/>
</dbReference>
<name>A0A9W9W330_9EURO</name>
<protein>
    <submittedName>
        <fullName evidence="1">Uncharacterized protein</fullName>
    </submittedName>
</protein>
<reference evidence="1" key="1">
    <citation type="submission" date="2022-12" db="EMBL/GenBank/DDBJ databases">
        <authorList>
            <person name="Petersen C."/>
        </authorList>
    </citation>
    <scope>NUCLEOTIDE SEQUENCE</scope>
    <source>
        <strain evidence="1">IBT 29677</strain>
    </source>
</reference>
<accession>A0A9W9W330</accession>
<comment type="caution">
    <text evidence="1">The sequence shown here is derived from an EMBL/GenBank/DDBJ whole genome shotgun (WGS) entry which is preliminary data.</text>
</comment>
<dbReference type="Proteomes" id="UP001147747">
    <property type="component" value="Unassembled WGS sequence"/>
</dbReference>
<keyword evidence="2" id="KW-1185">Reference proteome</keyword>